<dbReference type="AlphaFoldDB" id="A0AB39TST6"/>
<evidence type="ECO:0000313" key="1">
    <source>
        <dbReference type="EMBL" id="XDQ82237.1"/>
    </source>
</evidence>
<accession>A0AB39TST6</accession>
<organism evidence="1">
    <name type="scientific">Streptomyces sp. Y1</name>
    <dbReference type="NCBI Taxonomy" id="3238634"/>
    <lineage>
        <taxon>Bacteria</taxon>
        <taxon>Bacillati</taxon>
        <taxon>Actinomycetota</taxon>
        <taxon>Actinomycetes</taxon>
        <taxon>Kitasatosporales</taxon>
        <taxon>Streptomycetaceae</taxon>
        <taxon>Streptomyces</taxon>
    </lineage>
</organism>
<dbReference type="RefSeq" id="WP_157882076.1">
    <property type="nucleotide sequence ID" value="NZ_CP163445.1"/>
</dbReference>
<proteinExistence type="predicted"/>
<reference evidence="1" key="1">
    <citation type="submission" date="2024-07" db="EMBL/GenBank/DDBJ databases">
        <authorList>
            <person name="Yu S.T."/>
        </authorList>
    </citation>
    <scope>NUCLEOTIDE SEQUENCE</scope>
    <source>
        <strain evidence="1">Y1</strain>
    </source>
</reference>
<gene>
    <name evidence="1" type="ORF">AB2U05_29055</name>
</gene>
<name>A0AB39TST6_9ACTN</name>
<dbReference type="EMBL" id="CP163445">
    <property type="protein sequence ID" value="XDQ82237.1"/>
    <property type="molecule type" value="Genomic_DNA"/>
</dbReference>
<protein>
    <submittedName>
        <fullName evidence="1">Uncharacterized protein</fullName>
    </submittedName>
</protein>
<sequence>MNQNTAPSCLRPTEQDGTVEAMDSLELEFREWLEQNDPGELSALRSLDGGHAGGCG</sequence>